<sequence length="119" mass="13305">MTTGDVGDSAALFQLFADDYSREILLAADEEPRTAKDLSQRCDASLATIYRRISTLREHDFIAVHSTIGSGGEHKQLFETTIESLHVSISDGELELSVETRDELADNFTTLWENIRDNV</sequence>
<evidence type="ECO:0000313" key="1">
    <source>
        <dbReference type="EMBL" id="MFD1589376.1"/>
    </source>
</evidence>
<comment type="caution">
    <text evidence="1">The sequence shown here is derived from an EMBL/GenBank/DDBJ whole genome shotgun (WGS) entry which is preliminary data.</text>
</comment>
<organism evidence="1 2">
    <name type="scientific">Halorientalis brevis</name>
    <dbReference type="NCBI Taxonomy" id="1126241"/>
    <lineage>
        <taxon>Archaea</taxon>
        <taxon>Methanobacteriati</taxon>
        <taxon>Methanobacteriota</taxon>
        <taxon>Stenosarchaea group</taxon>
        <taxon>Halobacteria</taxon>
        <taxon>Halobacteriales</taxon>
        <taxon>Haloarculaceae</taxon>
        <taxon>Halorientalis</taxon>
    </lineage>
</organism>
<reference evidence="1 2" key="1">
    <citation type="journal article" date="2019" name="Int. J. Syst. Evol. Microbiol.">
        <title>The Global Catalogue of Microorganisms (GCM) 10K type strain sequencing project: providing services to taxonomists for standard genome sequencing and annotation.</title>
        <authorList>
            <consortium name="The Broad Institute Genomics Platform"/>
            <consortium name="The Broad Institute Genome Sequencing Center for Infectious Disease"/>
            <person name="Wu L."/>
            <person name="Ma J."/>
        </authorList>
    </citation>
    <scope>NUCLEOTIDE SEQUENCE [LARGE SCALE GENOMIC DNA]</scope>
    <source>
        <strain evidence="1 2">CGMCC 1.12125</strain>
    </source>
</reference>
<protein>
    <submittedName>
        <fullName evidence="1">ArsR/SmtB family transcription factor</fullName>
    </submittedName>
</protein>
<dbReference type="InterPro" id="IPR036390">
    <property type="entry name" value="WH_DNA-bd_sf"/>
</dbReference>
<dbReference type="CDD" id="cd00090">
    <property type="entry name" value="HTH_ARSR"/>
    <property type="match status" value="1"/>
</dbReference>
<keyword evidence="2" id="KW-1185">Reference proteome</keyword>
<accession>A0ABD6CGC0</accession>
<dbReference type="Gene3D" id="1.10.10.10">
    <property type="entry name" value="Winged helix-like DNA-binding domain superfamily/Winged helix DNA-binding domain"/>
    <property type="match status" value="1"/>
</dbReference>
<evidence type="ECO:0000313" key="2">
    <source>
        <dbReference type="Proteomes" id="UP001597119"/>
    </source>
</evidence>
<proteinExistence type="predicted"/>
<name>A0ABD6CGC0_9EURY</name>
<dbReference type="Pfam" id="PF12840">
    <property type="entry name" value="HTH_20"/>
    <property type="match status" value="1"/>
</dbReference>
<gene>
    <name evidence="1" type="ORF">ACFR9U_20565</name>
</gene>
<dbReference type="AlphaFoldDB" id="A0ABD6CGC0"/>
<dbReference type="SUPFAM" id="SSF46785">
    <property type="entry name" value="Winged helix' DNA-binding domain"/>
    <property type="match status" value="1"/>
</dbReference>
<dbReference type="RefSeq" id="WP_247381199.1">
    <property type="nucleotide sequence ID" value="NZ_JALLGV010000009.1"/>
</dbReference>
<dbReference type="EMBL" id="JBHUDJ010000015">
    <property type="protein sequence ID" value="MFD1589376.1"/>
    <property type="molecule type" value="Genomic_DNA"/>
</dbReference>
<dbReference type="InterPro" id="IPR036388">
    <property type="entry name" value="WH-like_DNA-bd_sf"/>
</dbReference>
<dbReference type="Proteomes" id="UP001597119">
    <property type="component" value="Unassembled WGS sequence"/>
</dbReference>
<dbReference type="InterPro" id="IPR011991">
    <property type="entry name" value="ArsR-like_HTH"/>
</dbReference>